<keyword evidence="2" id="KW-1185">Reference proteome</keyword>
<dbReference type="Proteomes" id="UP000295151">
    <property type="component" value="Unassembled WGS sequence"/>
</dbReference>
<evidence type="ECO:0000313" key="1">
    <source>
        <dbReference type="EMBL" id="TDU84011.1"/>
    </source>
</evidence>
<comment type="caution">
    <text evidence="1">The sequence shown here is derived from an EMBL/GenBank/DDBJ whole genome shotgun (WGS) entry which is preliminary data.</text>
</comment>
<sequence length="142" mass="15830">MADSMPRRTLYTRADWDRADARSELTGQDVLDRLSRMAVHEFGEEGPAAYDEDGFFLSLIAEGLKLEGGISLVVHMNDHQPPHVHVKRPGENDIRLGLADGSLLDDLPPGASARKIRHMQQLVAEHGALLQTWWDKGPGRQQ</sequence>
<dbReference type="AlphaFoldDB" id="A0A4R7SXK8"/>
<evidence type="ECO:0000313" key="2">
    <source>
        <dbReference type="Proteomes" id="UP000295151"/>
    </source>
</evidence>
<gene>
    <name evidence="1" type="ORF">EV138_6479</name>
</gene>
<dbReference type="InterPro" id="IPR025427">
    <property type="entry name" value="DUF4160"/>
</dbReference>
<organism evidence="1 2">
    <name type="scientific">Kribbella voronezhensis</name>
    <dbReference type="NCBI Taxonomy" id="2512212"/>
    <lineage>
        <taxon>Bacteria</taxon>
        <taxon>Bacillati</taxon>
        <taxon>Actinomycetota</taxon>
        <taxon>Actinomycetes</taxon>
        <taxon>Propionibacteriales</taxon>
        <taxon>Kribbellaceae</taxon>
        <taxon>Kribbella</taxon>
    </lineage>
</organism>
<dbReference type="EMBL" id="SOCE01000002">
    <property type="protein sequence ID" value="TDU84011.1"/>
    <property type="molecule type" value="Genomic_DNA"/>
</dbReference>
<name>A0A4R7SXK8_9ACTN</name>
<dbReference type="OrthoDB" id="122670at2"/>
<dbReference type="RefSeq" id="WP_133983600.1">
    <property type="nucleotide sequence ID" value="NZ_SOCE01000002.1"/>
</dbReference>
<accession>A0A4R7SXK8</accession>
<proteinExistence type="predicted"/>
<protein>
    <submittedName>
        <fullName evidence="1">Uncharacterized protein DUF4160</fullName>
    </submittedName>
</protein>
<reference evidence="1 2" key="1">
    <citation type="submission" date="2019-03" db="EMBL/GenBank/DDBJ databases">
        <title>Genomic Encyclopedia of Type Strains, Phase III (KMG-III): the genomes of soil and plant-associated and newly described type strains.</title>
        <authorList>
            <person name="Whitman W."/>
        </authorList>
    </citation>
    <scope>NUCLEOTIDE SEQUENCE [LARGE SCALE GENOMIC DNA]</scope>
    <source>
        <strain evidence="1 2">VKM Ac-2575</strain>
    </source>
</reference>
<dbReference type="Pfam" id="PF13711">
    <property type="entry name" value="DUF4160"/>
    <property type="match status" value="1"/>
</dbReference>